<feature type="transmembrane region" description="Helical" evidence="9">
    <location>
        <begin position="245"/>
        <end position="261"/>
    </location>
</feature>
<dbReference type="Pfam" id="PF02254">
    <property type="entry name" value="TrkA_N"/>
    <property type="match status" value="1"/>
</dbReference>
<feature type="transmembrane region" description="Helical" evidence="9">
    <location>
        <begin position="273"/>
        <end position="295"/>
    </location>
</feature>
<dbReference type="PANTHER" id="PTHR32507">
    <property type="entry name" value="NA(+)/H(+) ANTIPORTER 1"/>
    <property type="match status" value="1"/>
</dbReference>
<feature type="transmembrane region" description="Helical" evidence="9">
    <location>
        <begin position="368"/>
        <end position="389"/>
    </location>
</feature>
<reference evidence="12 13" key="1">
    <citation type="submission" date="2022-04" db="EMBL/GenBank/DDBJ databases">
        <title>Positive selection, recombination, and allopatry shape intraspecific diversity of widespread and dominant cyanobacteria.</title>
        <authorList>
            <person name="Wei J."/>
            <person name="Shu W."/>
            <person name="Hu C."/>
        </authorList>
    </citation>
    <scope>NUCLEOTIDE SEQUENCE [LARGE SCALE GENOMIC DNA]</scope>
    <source>
        <strain evidence="12 13">AS-A4</strain>
    </source>
</reference>
<feature type="transmembrane region" description="Helical" evidence="9">
    <location>
        <begin position="52"/>
        <end position="69"/>
    </location>
</feature>
<dbReference type="Pfam" id="PF00999">
    <property type="entry name" value="Na_H_Exchanger"/>
    <property type="match status" value="1"/>
</dbReference>
<evidence type="ECO:0000259" key="10">
    <source>
        <dbReference type="Pfam" id="PF00999"/>
    </source>
</evidence>
<dbReference type="InterPro" id="IPR006153">
    <property type="entry name" value="Cation/H_exchanger_TM"/>
</dbReference>
<evidence type="ECO:0000313" key="13">
    <source>
        <dbReference type="Proteomes" id="UP001476950"/>
    </source>
</evidence>
<evidence type="ECO:0000256" key="5">
    <source>
        <dbReference type="ARBA" id="ARBA00022692"/>
    </source>
</evidence>
<feature type="transmembrane region" description="Helical" evidence="9">
    <location>
        <begin position="20"/>
        <end position="40"/>
    </location>
</feature>
<keyword evidence="3" id="KW-0050">Antiport</keyword>
<feature type="transmembrane region" description="Helical" evidence="9">
    <location>
        <begin position="332"/>
        <end position="356"/>
    </location>
</feature>
<evidence type="ECO:0000256" key="4">
    <source>
        <dbReference type="ARBA" id="ARBA00022475"/>
    </source>
</evidence>
<keyword evidence="4" id="KW-1003">Cell membrane</keyword>
<dbReference type="SUPFAM" id="SSF51735">
    <property type="entry name" value="NAD(P)-binding Rossmann-fold domains"/>
    <property type="match status" value="1"/>
</dbReference>
<feature type="transmembrane region" description="Helical" evidence="9">
    <location>
        <begin position="148"/>
        <end position="168"/>
    </location>
</feature>
<dbReference type="RefSeq" id="WP_199305342.1">
    <property type="nucleotide sequence ID" value="NZ_JAMPLM010000056.1"/>
</dbReference>
<feature type="domain" description="Cation/H+ exchanger transmembrane" evidence="10">
    <location>
        <begin position="5"/>
        <end position="390"/>
    </location>
</feature>
<dbReference type="InterPro" id="IPR003148">
    <property type="entry name" value="RCK_N"/>
</dbReference>
<protein>
    <submittedName>
        <fullName evidence="12">Cation:proton antiporter</fullName>
    </submittedName>
</protein>
<evidence type="ECO:0000256" key="1">
    <source>
        <dbReference type="ARBA" id="ARBA00004651"/>
    </source>
</evidence>
<feature type="transmembrane region" description="Helical" evidence="9">
    <location>
        <begin position="106"/>
        <end position="127"/>
    </location>
</feature>
<evidence type="ECO:0000256" key="3">
    <source>
        <dbReference type="ARBA" id="ARBA00022449"/>
    </source>
</evidence>
<accession>A0ABV0KT33</accession>
<feature type="transmembrane region" description="Helical" evidence="9">
    <location>
        <begin position="81"/>
        <end position="100"/>
    </location>
</feature>
<keyword evidence="5 9" id="KW-0812">Transmembrane</keyword>
<evidence type="ECO:0000256" key="8">
    <source>
        <dbReference type="ARBA" id="ARBA00023136"/>
    </source>
</evidence>
<name>A0ABV0KT33_9CYAN</name>
<keyword evidence="7" id="KW-0406">Ion transport</keyword>
<dbReference type="InterPro" id="IPR036291">
    <property type="entry name" value="NAD(P)-bd_dom_sf"/>
</dbReference>
<dbReference type="PANTHER" id="PTHR32507:SF0">
    <property type="entry name" value="NA(+)_H(+) ANTIPORTER 2-RELATED"/>
    <property type="match status" value="1"/>
</dbReference>
<feature type="transmembrane region" description="Helical" evidence="9">
    <location>
        <begin position="222"/>
        <end position="239"/>
    </location>
</feature>
<keyword evidence="8 9" id="KW-0472">Membrane</keyword>
<dbReference type="Gene3D" id="1.20.1530.20">
    <property type="match status" value="1"/>
</dbReference>
<evidence type="ECO:0000313" key="12">
    <source>
        <dbReference type="EMBL" id="MEP1062203.1"/>
    </source>
</evidence>
<dbReference type="InterPro" id="IPR038770">
    <property type="entry name" value="Na+/solute_symporter_sf"/>
</dbReference>
<keyword evidence="13" id="KW-1185">Reference proteome</keyword>
<keyword evidence="6 9" id="KW-1133">Transmembrane helix</keyword>
<organism evidence="12 13">
    <name type="scientific">Stenomitos frigidus AS-A4</name>
    <dbReference type="NCBI Taxonomy" id="2933935"/>
    <lineage>
        <taxon>Bacteria</taxon>
        <taxon>Bacillati</taxon>
        <taxon>Cyanobacteriota</taxon>
        <taxon>Cyanophyceae</taxon>
        <taxon>Leptolyngbyales</taxon>
        <taxon>Leptolyngbyaceae</taxon>
        <taxon>Stenomitos</taxon>
    </lineage>
</organism>
<feature type="domain" description="RCK N-terminal" evidence="11">
    <location>
        <begin position="402"/>
        <end position="495"/>
    </location>
</feature>
<dbReference type="Gene3D" id="3.40.50.720">
    <property type="entry name" value="NAD(P)-binding Rossmann-like Domain"/>
    <property type="match status" value="1"/>
</dbReference>
<evidence type="ECO:0000256" key="6">
    <source>
        <dbReference type="ARBA" id="ARBA00022989"/>
    </source>
</evidence>
<evidence type="ECO:0000259" key="11">
    <source>
        <dbReference type="Pfam" id="PF02254"/>
    </source>
</evidence>
<evidence type="ECO:0000256" key="9">
    <source>
        <dbReference type="SAM" id="Phobius"/>
    </source>
</evidence>
<keyword evidence="2" id="KW-0813">Transport</keyword>
<evidence type="ECO:0000256" key="2">
    <source>
        <dbReference type="ARBA" id="ARBA00022448"/>
    </source>
</evidence>
<comment type="subcellular location">
    <subcellularLocation>
        <location evidence="1">Cell membrane</location>
        <topology evidence="1">Multi-pass membrane protein</topology>
    </subcellularLocation>
</comment>
<feature type="transmembrane region" description="Helical" evidence="9">
    <location>
        <begin position="301"/>
        <end position="320"/>
    </location>
</feature>
<dbReference type="EMBL" id="JAMPLM010000056">
    <property type="protein sequence ID" value="MEP1062203.1"/>
    <property type="molecule type" value="Genomic_DNA"/>
</dbReference>
<proteinExistence type="predicted"/>
<gene>
    <name evidence="12" type="ORF">NDI38_27915</name>
</gene>
<feature type="transmembrane region" description="Helical" evidence="9">
    <location>
        <begin position="188"/>
        <end position="210"/>
    </location>
</feature>
<dbReference type="Proteomes" id="UP001476950">
    <property type="component" value="Unassembled WGS sequence"/>
</dbReference>
<evidence type="ECO:0000256" key="7">
    <source>
        <dbReference type="ARBA" id="ARBA00023065"/>
    </source>
</evidence>
<comment type="caution">
    <text evidence="12">The sequence shown here is derived from an EMBL/GenBank/DDBJ whole genome shotgun (WGS) entry which is preliminary data.</text>
</comment>
<sequence length="627" mass="66745">MSTTVMVGIGAQVLARWLQIPGIVLLLLFGIILGSSGLGLLEPSLLGSGLEVIVSLAIALILFEGGLNLQTRDLSSVSVSLRNLVTVGMLVTFSGGAIAAHALNQFSWAIAFLYASLVVVTGPTVVTPLLKLVGVEQRVATLLEGEGILIDPLGAIVAVITLTIVLSQHEVPLVLVGTAIPLLLLKGLGLRLGIGTAIGLIGGVLLSLLLRQSKSLPQELKNLVVLAAVWGAFSLAQALRSESGLLVAVLMGLILRASAIPEERLIRQFNEQLGILANSVLFILLAADLSIASILDLGWGGVLTVLTLMLIVRPINILLSTWNRRFSWKQQFFLSWIAPRGIVAASMASLFALSLTKAGIAGGEAMKALVFLTILMTVLIQGLTAGWVARCLGLQKTQVRTVIVGNTQLSQLLAQLLQQQGEAVALIDLNATAANPVQVDDIPVISKHLDLEELEAEGIASLSTFLALTNSPELNGILAQRALELFRPERVATLAQPSLHHGDRPSFAAMGIKVAFAAQVSLDRWNQSLTKKDVKLVEVVLQSEEFTAQQAELQACIAAGDLLPLLLNRADQLQIMLVDEPWQTGDRITFLLDKASSSKIPTLSQSHSTLLLLPDQALPEQILLQTT</sequence>